<comment type="caution">
    <text evidence="2">The sequence shown here is derived from an EMBL/GenBank/DDBJ whole genome shotgun (WGS) entry which is preliminary data.</text>
</comment>
<dbReference type="Pfam" id="PF13672">
    <property type="entry name" value="PP2C_2"/>
    <property type="match status" value="1"/>
</dbReference>
<dbReference type="SMART" id="SM00331">
    <property type="entry name" value="PP2C_SIG"/>
    <property type="match status" value="1"/>
</dbReference>
<accession>A0ABV7F6I7</accession>
<keyword evidence="2" id="KW-0378">Hydrolase</keyword>
<dbReference type="RefSeq" id="WP_390324151.1">
    <property type="nucleotide sequence ID" value="NZ_JBHRTP010000048.1"/>
</dbReference>
<dbReference type="EC" id="3.1.3.16" evidence="2"/>
<name>A0ABV7F6I7_9BURK</name>
<dbReference type="Gene3D" id="3.60.40.10">
    <property type="entry name" value="PPM-type phosphatase domain"/>
    <property type="match status" value="1"/>
</dbReference>
<keyword evidence="3" id="KW-1185">Reference proteome</keyword>
<gene>
    <name evidence="2" type="ORF">ACFOFO_15260</name>
</gene>
<dbReference type="PROSITE" id="PS51746">
    <property type="entry name" value="PPM_2"/>
    <property type="match status" value="1"/>
</dbReference>
<dbReference type="SMART" id="SM00332">
    <property type="entry name" value="PP2Cc"/>
    <property type="match status" value="1"/>
</dbReference>
<proteinExistence type="predicted"/>
<dbReference type="Proteomes" id="UP001595530">
    <property type="component" value="Unassembled WGS sequence"/>
</dbReference>
<dbReference type="EMBL" id="JBHRTP010000048">
    <property type="protein sequence ID" value="MFC3109306.1"/>
    <property type="molecule type" value="Genomic_DNA"/>
</dbReference>
<dbReference type="PANTHER" id="PTHR47992">
    <property type="entry name" value="PROTEIN PHOSPHATASE"/>
    <property type="match status" value="1"/>
</dbReference>
<dbReference type="InterPro" id="IPR001932">
    <property type="entry name" value="PPM-type_phosphatase-like_dom"/>
</dbReference>
<dbReference type="InterPro" id="IPR015655">
    <property type="entry name" value="PP2C"/>
</dbReference>
<evidence type="ECO:0000313" key="2">
    <source>
        <dbReference type="EMBL" id="MFC3109306.1"/>
    </source>
</evidence>
<dbReference type="SUPFAM" id="SSF81606">
    <property type="entry name" value="PP2C-like"/>
    <property type="match status" value="1"/>
</dbReference>
<dbReference type="CDD" id="cd00143">
    <property type="entry name" value="PP2Cc"/>
    <property type="match status" value="1"/>
</dbReference>
<sequence>MTQFKWTSASLSHVGLVRAINEDAYLDQPERGLWAVADGMGGHAFGDVASRMVVEALIKVPQPDSLVKFVADTRDRLQTVNRQLRAEAAIHKVQIIGTTVVVLLAWERYCGYLWAGDSRIYLCRNGNLTQLTRDHSRVEELRSLGNLTSEDLINLPSRNMITRAVGAAGTLNLDNETMEVNDGDMFLLCSDGLSNEVSEQEMRSALVPGSCRQASDALIDMALKRGGHDNISAVVVRVDDLYGSDKTVLNPAL</sequence>
<organism evidence="2 3">
    <name type="scientific">Undibacterium arcticum</name>
    <dbReference type="NCBI Taxonomy" id="1762892"/>
    <lineage>
        <taxon>Bacteria</taxon>
        <taxon>Pseudomonadati</taxon>
        <taxon>Pseudomonadota</taxon>
        <taxon>Betaproteobacteria</taxon>
        <taxon>Burkholderiales</taxon>
        <taxon>Oxalobacteraceae</taxon>
        <taxon>Undibacterium</taxon>
    </lineage>
</organism>
<reference evidence="3" key="1">
    <citation type="journal article" date="2019" name="Int. J. Syst. Evol. Microbiol.">
        <title>The Global Catalogue of Microorganisms (GCM) 10K type strain sequencing project: providing services to taxonomists for standard genome sequencing and annotation.</title>
        <authorList>
            <consortium name="The Broad Institute Genomics Platform"/>
            <consortium name="The Broad Institute Genome Sequencing Center for Infectious Disease"/>
            <person name="Wu L."/>
            <person name="Ma J."/>
        </authorList>
    </citation>
    <scope>NUCLEOTIDE SEQUENCE [LARGE SCALE GENOMIC DNA]</scope>
    <source>
        <strain evidence="3">KCTC 42986</strain>
    </source>
</reference>
<dbReference type="InterPro" id="IPR036457">
    <property type="entry name" value="PPM-type-like_dom_sf"/>
</dbReference>
<dbReference type="GO" id="GO:0004722">
    <property type="term" value="F:protein serine/threonine phosphatase activity"/>
    <property type="evidence" value="ECO:0007669"/>
    <property type="project" value="UniProtKB-EC"/>
</dbReference>
<evidence type="ECO:0000259" key="1">
    <source>
        <dbReference type="PROSITE" id="PS51746"/>
    </source>
</evidence>
<protein>
    <submittedName>
        <fullName evidence="2">PP2C family protein-serine/threonine phosphatase</fullName>
        <ecNumber evidence="2">3.1.3.16</ecNumber>
    </submittedName>
</protein>
<evidence type="ECO:0000313" key="3">
    <source>
        <dbReference type="Proteomes" id="UP001595530"/>
    </source>
</evidence>
<feature type="domain" description="PPM-type phosphatase" evidence="1">
    <location>
        <begin position="5"/>
        <end position="238"/>
    </location>
</feature>